<organism evidence="1 2">
    <name type="scientific">Xanthocytophaga agilis</name>
    <dbReference type="NCBI Taxonomy" id="3048010"/>
    <lineage>
        <taxon>Bacteria</taxon>
        <taxon>Pseudomonadati</taxon>
        <taxon>Bacteroidota</taxon>
        <taxon>Cytophagia</taxon>
        <taxon>Cytophagales</taxon>
        <taxon>Rhodocytophagaceae</taxon>
        <taxon>Xanthocytophaga</taxon>
    </lineage>
</organism>
<reference evidence="1" key="1">
    <citation type="submission" date="2023-05" db="EMBL/GenBank/DDBJ databases">
        <authorList>
            <person name="Zhang X."/>
        </authorList>
    </citation>
    <scope>NUCLEOTIDE SEQUENCE</scope>
    <source>
        <strain evidence="1">BD1B2-1</strain>
    </source>
</reference>
<protein>
    <submittedName>
        <fullName evidence="1">Uncharacterized protein</fullName>
    </submittedName>
</protein>
<dbReference type="EMBL" id="JASJOU010000028">
    <property type="protein sequence ID" value="MDJ1506759.1"/>
    <property type="molecule type" value="Genomic_DNA"/>
</dbReference>
<dbReference type="AlphaFoldDB" id="A0AAE3RAN2"/>
<evidence type="ECO:0000313" key="2">
    <source>
        <dbReference type="Proteomes" id="UP001232063"/>
    </source>
</evidence>
<name>A0AAE3RAN2_9BACT</name>
<accession>A0AAE3RAN2</accession>
<gene>
    <name evidence="1" type="ORF">QNI22_39335</name>
</gene>
<evidence type="ECO:0000313" key="1">
    <source>
        <dbReference type="EMBL" id="MDJ1506759.1"/>
    </source>
</evidence>
<comment type="caution">
    <text evidence="1">The sequence shown here is derived from an EMBL/GenBank/DDBJ whole genome shotgun (WGS) entry which is preliminary data.</text>
</comment>
<keyword evidence="2" id="KW-1185">Reference proteome</keyword>
<proteinExistence type="predicted"/>
<dbReference type="Proteomes" id="UP001232063">
    <property type="component" value="Unassembled WGS sequence"/>
</dbReference>
<sequence>MTLHRGVSVKPNAAGGSVRITAGRIGGSVYAIDNQNVYKVNQNGDISNKQPRSKQILRDALETRAGIHK</sequence>
<dbReference type="RefSeq" id="WP_314519934.1">
    <property type="nucleotide sequence ID" value="NZ_JASJOU010000028.1"/>
</dbReference>